<organism evidence="2 3">
    <name type="scientific">Micromonospora qiuiae</name>
    <dbReference type="NCBI Taxonomy" id="502268"/>
    <lineage>
        <taxon>Bacteria</taxon>
        <taxon>Bacillati</taxon>
        <taxon>Actinomycetota</taxon>
        <taxon>Actinomycetes</taxon>
        <taxon>Micromonosporales</taxon>
        <taxon>Micromonosporaceae</taxon>
        <taxon>Micromonospora</taxon>
    </lineage>
</organism>
<reference evidence="2 3" key="1">
    <citation type="submission" date="2021-01" db="EMBL/GenBank/DDBJ databases">
        <title>Whole genome shotgun sequence of Verrucosispora qiuiae NBRC 106684.</title>
        <authorList>
            <person name="Komaki H."/>
            <person name="Tamura T."/>
        </authorList>
    </citation>
    <scope>NUCLEOTIDE SEQUENCE [LARGE SCALE GENOMIC DNA]</scope>
    <source>
        <strain evidence="2 3">NBRC 106684</strain>
    </source>
</reference>
<proteinExistence type="predicted"/>
<evidence type="ECO:0000313" key="3">
    <source>
        <dbReference type="Proteomes" id="UP000653076"/>
    </source>
</evidence>
<evidence type="ECO:0000256" key="1">
    <source>
        <dbReference type="SAM" id="MobiDB-lite"/>
    </source>
</evidence>
<feature type="region of interest" description="Disordered" evidence="1">
    <location>
        <begin position="61"/>
        <end position="100"/>
    </location>
</feature>
<name>A0ABQ4JCZ1_9ACTN</name>
<keyword evidence="3" id="KW-1185">Reference proteome</keyword>
<sequence>MGVYESMVRQAWQREEPEAEAAREVLASHVPDEDSVCVICLVPGPCGPANAAANRLVDLGRPVLPTDPPRPRRSGWRGWLAPRRTRRSSSPPEETLPRRMPPRRALLLTYVWIVRLGATRTGGVTP</sequence>
<accession>A0ABQ4JCZ1</accession>
<protein>
    <submittedName>
        <fullName evidence="2">Uncharacterized protein</fullName>
    </submittedName>
</protein>
<dbReference type="RefSeq" id="WP_204035511.1">
    <property type="nucleotide sequence ID" value="NZ_BOPC01000039.1"/>
</dbReference>
<comment type="caution">
    <text evidence="2">The sequence shown here is derived from an EMBL/GenBank/DDBJ whole genome shotgun (WGS) entry which is preliminary data.</text>
</comment>
<dbReference type="EMBL" id="BOPC01000039">
    <property type="protein sequence ID" value="GIJ27962.1"/>
    <property type="molecule type" value="Genomic_DNA"/>
</dbReference>
<dbReference type="Proteomes" id="UP000653076">
    <property type="component" value="Unassembled WGS sequence"/>
</dbReference>
<evidence type="ECO:0000313" key="2">
    <source>
        <dbReference type="EMBL" id="GIJ27962.1"/>
    </source>
</evidence>
<gene>
    <name evidence="2" type="ORF">Vqi01_31240</name>
</gene>